<proteinExistence type="inferred from homology"/>
<keyword evidence="4" id="KW-1185">Reference proteome</keyword>
<sequence>MSYSVEFKEDAMKELGKFDKKVAQRILNKIKWLAENFENVSHERLKGEEWEDMFKLRVGDYRVIYSVDRDKKIITIHLVGHRSEIYK</sequence>
<dbReference type="Gene3D" id="3.30.2310.20">
    <property type="entry name" value="RelE-like"/>
    <property type="match status" value="1"/>
</dbReference>
<dbReference type="EMBL" id="CZVW01000037">
    <property type="protein sequence ID" value="CUT05329.1"/>
    <property type="molecule type" value="Genomic_DNA"/>
</dbReference>
<evidence type="ECO:0000256" key="2">
    <source>
        <dbReference type="ARBA" id="ARBA00022649"/>
    </source>
</evidence>
<accession>A0A0P1NZS4</accession>
<dbReference type="Proteomes" id="UP000199197">
    <property type="component" value="Unassembled WGS sequence"/>
</dbReference>
<dbReference type="NCBIfam" id="TIGR02385">
    <property type="entry name" value="RelE_StbE"/>
    <property type="match status" value="1"/>
</dbReference>
<dbReference type="RefSeq" id="WP_092351147.1">
    <property type="nucleotide sequence ID" value="NZ_CZVW01000037.1"/>
</dbReference>
<dbReference type="SUPFAM" id="SSF143011">
    <property type="entry name" value="RelE-like"/>
    <property type="match status" value="1"/>
</dbReference>
<dbReference type="PANTHER" id="PTHR35601">
    <property type="entry name" value="TOXIN RELE"/>
    <property type="match status" value="1"/>
</dbReference>
<keyword evidence="2" id="KW-1277">Toxin-antitoxin system</keyword>
<organism evidence="3 4">
    <name type="scientific">Candidatus Chryseopegocella kryptomonas</name>
    <dbReference type="NCBI Taxonomy" id="1633643"/>
    <lineage>
        <taxon>Bacteria</taxon>
        <taxon>Pseudomonadati</taxon>
        <taxon>Candidatus Kryptoniota</taxon>
        <taxon>Candidatus Chryseopegocella</taxon>
    </lineage>
</organism>
<dbReference type="InterPro" id="IPR007712">
    <property type="entry name" value="RelE/ParE_toxin"/>
</dbReference>
<reference evidence="4" key="1">
    <citation type="submission" date="2015-11" db="EMBL/GenBank/DDBJ databases">
        <authorList>
            <person name="Varghese N."/>
        </authorList>
    </citation>
    <scope>NUCLEOTIDE SEQUENCE [LARGE SCALE GENOMIC DNA]</scope>
    <source>
        <strain evidence="4">JGI-23</strain>
    </source>
</reference>
<comment type="similarity">
    <text evidence="1">Belongs to the RelE toxin family.</text>
</comment>
<dbReference type="Pfam" id="PF05016">
    <property type="entry name" value="ParE_toxin"/>
    <property type="match status" value="1"/>
</dbReference>
<dbReference type="OrthoDB" id="9805098at2"/>
<protein>
    <submittedName>
        <fullName evidence="3">mRNA interferase RelE/StbE</fullName>
    </submittedName>
</protein>
<evidence type="ECO:0000313" key="3">
    <source>
        <dbReference type="EMBL" id="CUT05329.1"/>
    </source>
</evidence>
<dbReference type="AlphaFoldDB" id="A0A0P1NZS4"/>
<evidence type="ECO:0000256" key="1">
    <source>
        <dbReference type="ARBA" id="ARBA00006226"/>
    </source>
</evidence>
<evidence type="ECO:0000313" key="4">
    <source>
        <dbReference type="Proteomes" id="UP000199197"/>
    </source>
</evidence>
<name>A0A0P1NZS4_9BACT</name>
<dbReference type="InterPro" id="IPR035093">
    <property type="entry name" value="RelE/ParE_toxin_dom_sf"/>
</dbReference>
<dbReference type="PANTHER" id="PTHR35601:SF1">
    <property type="entry name" value="TOXIN RELE"/>
    <property type="match status" value="1"/>
</dbReference>
<gene>
    <name evidence="3" type="ORF">JGI23_01937</name>
</gene>